<name>A0A9P5TIS8_GYMJU</name>
<gene>
    <name evidence="2" type="ORF">CPB84DRAFT_1750045</name>
</gene>
<dbReference type="Proteomes" id="UP000724874">
    <property type="component" value="Unassembled WGS sequence"/>
</dbReference>
<feature type="compositionally biased region" description="Low complexity" evidence="1">
    <location>
        <begin position="1"/>
        <end position="13"/>
    </location>
</feature>
<keyword evidence="3" id="KW-1185">Reference proteome</keyword>
<protein>
    <submittedName>
        <fullName evidence="2">Uncharacterized protein</fullName>
    </submittedName>
</protein>
<sequence length="177" mass="19909">MSSNTTNMSSNTTAMPSKTMPGNTTITPSNAANDRTPPSSPGSSRKEPSWKKSPMQKMKSAIQNALELSREAEELGDNSKFGLLRFWKKGTAADKKAHFDREDERAEEYRSNNDIQAKDTGMEKKLHERSLAKLHQQKHQQLHKNREIQEGLHSLGGTKRKVVEMEISDTTDLSLKK</sequence>
<feature type="compositionally biased region" description="Polar residues" evidence="1">
    <location>
        <begin position="14"/>
        <end position="43"/>
    </location>
</feature>
<feature type="non-terminal residue" evidence="2">
    <location>
        <position position="1"/>
    </location>
</feature>
<evidence type="ECO:0000313" key="3">
    <source>
        <dbReference type="Proteomes" id="UP000724874"/>
    </source>
</evidence>
<organism evidence="2 3">
    <name type="scientific">Gymnopilus junonius</name>
    <name type="common">Spectacular rustgill mushroom</name>
    <name type="synonym">Gymnopilus spectabilis subsp. junonius</name>
    <dbReference type="NCBI Taxonomy" id="109634"/>
    <lineage>
        <taxon>Eukaryota</taxon>
        <taxon>Fungi</taxon>
        <taxon>Dikarya</taxon>
        <taxon>Basidiomycota</taxon>
        <taxon>Agaricomycotina</taxon>
        <taxon>Agaricomycetes</taxon>
        <taxon>Agaricomycetidae</taxon>
        <taxon>Agaricales</taxon>
        <taxon>Agaricineae</taxon>
        <taxon>Hymenogastraceae</taxon>
        <taxon>Gymnopilus</taxon>
    </lineage>
</organism>
<evidence type="ECO:0000256" key="1">
    <source>
        <dbReference type="SAM" id="MobiDB-lite"/>
    </source>
</evidence>
<feature type="compositionally biased region" description="Basic and acidic residues" evidence="1">
    <location>
        <begin position="104"/>
        <end position="131"/>
    </location>
</feature>
<comment type="caution">
    <text evidence="2">The sequence shown here is derived from an EMBL/GenBank/DDBJ whole genome shotgun (WGS) entry which is preliminary data.</text>
</comment>
<dbReference type="EMBL" id="JADNYJ010000099">
    <property type="protein sequence ID" value="KAF8885849.1"/>
    <property type="molecule type" value="Genomic_DNA"/>
</dbReference>
<evidence type="ECO:0000313" key="2">
    <source>
        <dbReference type="EMBL" id="KAF8885849.1"/>
    </source>
</evidence>
<proteinExistence type="predicted"/>
<feature type="region of interest" description="Disordered" evidence="1">
    <location>
        <begin position="1"/>
        <end position="65"/>
    </location>
</feature>
<dbReference type="AlphaFoldDB" id="A0A9P5TIS8"/>
<accession>A0A9P5TIS8</accession>
<feature type="region of interest" description="Disordered" evidence="1">
    <location>
        <begin position="104"/>
        <end position="155"/>
    </location>
</feature>
<reference evidence="2" key="1">
    <citation type="submission" date="2020-11" db="EMBL/GenBank/DDBJ databases">
        <authorList>
            <consortium name="DOE Joint Genome Institute"/>
            <person name="Ahrendt S."/>
            <person name="Riley R."/>
            <person name="Andreopoulos W."/>
            <person name="LaButti K."/>
            <person name="Pangilinan J."/>
            <person name="Ruiz-duenas F.J."/>
            <person name="Barrasa J.M."/>
            <person name="Sanchez-Garcia M."/>
            <person name="Camarero S."/>
            <person name="Miyauchi S."/>
            <person name="Serrano A."/>
            <person name="Linde D."/>
            <person name="Babiker R."/>
            <person name="Drula E."/>
            <person name="Ayuso-Fernandez I."/>
            <person name="Pacheco R."/>
            <person name="Padilla G."/>
            <person name="Ferreira P."/>
            <person name="Barriuso J."/>
            <person name="Kellner H."/>
            <person name="Castanera R."/>
            <person name="Alfaro M."/>
            <person name="Ramirez L."/>
            <person name="Pisabarro A.G."/>
            <person name="Kuo A."/>
            <person name="Tritt A."/>
            <person name="Lipzen A."/>
            <person name="He G."/>
            <person name="Yan M."/>
            <person name="Ng V."/>
            <person name="Cullen D."/>
            <person name="Martin F."/>
            <person name="Rosso M.-N."/>
            <person name="Henrissat B."/>
            <person name="Hibbett D."/>
            <person name="Martinez A.T."/>
            <person name="Grigoriev I.V."/>
        </authorList>
    </citation>
    <scope>NUCLEOTIDE SEQUENCE</scope>
    <source>
        <strain evidence="2">AH 44721</strain>
    </source>
</reference>